<evidence type="ECO:0008006" key="4">
    <source>
        <dbReference type="Google" id="ProtNLM"/>
    </source>
</evidence>
<dbReference type="SUPFAM" id="SSF56399">
    <property type="entry name" value="ADP-ribosylation"/>
    <property type="match status" value="1"/>
</dbReference>
<dbReference type="Proteomes" id="UP001497497">
    <property type="component" value="Unassembled WGS sequence"/>
</dbReference>
<dbReference type="Gene3D" id="3.90.175.10">
    <property type="entry name" value="Diphtheria Toxin, domain 1"/>
    <property type="match status" value="1"/>
</dbReference>
<comment type="caution">
    <text evidence="2">The sequence shown here is derived from an EMBL/GenBank/DDBJ whole genome shotgun (WGS) entry which is preliminary data.</text>
</comment>
<feature type="region of interest" description="Disordered" evidence="1">
    <location>
        <begin position="1"/>
        <end position="20"/>
    </location>
</feature>
<dbReference type="InterPro" id="IPR025051">
    <property type="entry name" value="DUF3990"/>
</dbReference>
<proteinExistence type="predicted"/>
<organism evidence="2 3">
    <name type="scientific">Lymnaea stagnalis</name>
    <name type="common">Great pond snail</name>
    <name type="synonym">Helix stagnalis</name>
    <dbReference type="NCBI Taxonomy" id="6523"/>
    <lineage>
        <taxon>Eukaryota</taxon>
        <taxon>Metazoa</taxon>
        <taxon>Spiralia</taxon>
        <taxon>Lophotrochozoa</taxon>
        <taxon>Mollusca</taxon>
        <taxon>Gastropoda</taxon>
        <taxon>Heterobranchia</taxon>
        <taxon>Euthyneura</taxon>
        <taxon>Panpulmonata</taxon>
        <taxon>Hygrophila</taxon>
        <taxon>Lymnaeoidea</taxon>
        <taxon>Lymnaeidae</taxon>
        <taxon>Lymnaea</taxon>
    </lineage>
</organism>
<evidence type="ECO:0000313" key="3">
    <source>
        <dbReference type="Proteomes" id="UP001497497"/>
    </source>
</evidence>
<feature type="compositionally biased region" description="Acidic residues" evidence="1">
    <location>
        <begin position="1"/>
        <end position="12"/>
    </location>
</feature>
<accession>A0AAV2IMC1</accession>
<dbReference type="AlphaFoldDB" id="A0AAV2IMC1"/>
<protein>
    <recommendedName>
        <fullName evidence="4">PARP catalytic domain-containing protein</fullName>
    </recommendedName>
</protein>
<evidence type="ECO:0000256" key="1">
    <source>
        <dbReference type="SAM" id="MobiDB-lite"/>
    </source>
</evidence>
<name>A0AAV2IMC1_LYMST</name>
<gene>
    <name evidence="2" type="ORF">GSLYS_00019731001</name>
</gene>
<reference evidence="2 3" key="1">
    <citation type="submission" date="2024-04" db="EMBL/GenBank/DDBJ databases">
        <authorList>
            <consortium name="Genoscope - CEA"/>
            <person name="William W."/>
        </authorList>
    </citation>
    <scope>NUCLEOTIDE SEQUENCE [LARGE SCALE GENOMIC DNA]</scope>
</reference>
<keyword evidence="3" id="KW-1185">Reference proteome</keyword>
<evidence type="ECO:0000313" key="2">
    <source>
        <dbReference type="EMBL" id="CAL1546354.1"/>
    </source>
</evidence>
<sequence length="309" mass="35045">MKEDEIEGEEVDLTGAVSGTEVSTGKSEKFISTVQNLGLTKETAEQLFSTLPIEYIDLQTPSYWIIRYITNIIESHPVFTNVPRYMYSEDKIGEWFEENIELTETNEMRDTSTFKIKMINHDSSAKSKTAVDEFVEEIQTEENCEVLFHGTDHTSAKSIIEEGILISKGKKYQDFSSYDGFYLSDSYEKALQWSSIGRKHHHAVLVFKIQKSLLEADGVKRLDLSGDKKGWEEIVQFCRKGCSYQKTKRRLLGGVEFIKGPMCLNGRDVAKGKKAPGVGGTENYQICVRDEDYAKMFGMVENIAGIVFL</sequence>
<dbReference type="Pfam" id="PF13151">
    <property type="entry name" value="DUF3990"/>
    <property type="match status" value="1"/>
</dbReference>
<dbReference type="EMBL" id="CAXITT010000801">
    <property type="protein sequence ID" value="CAL1546354.1"/>
    <property type="molecule type" value="Genomic_DNA"/>
</dbReference>